<keyword evidence="3 4" id="KW-0808">Transferase</keyword>
<dbReference type="Proteomes" id="UP000271031">
    <property type="component" value="Unassembled WGS sequence"/>
</dbReference>
<comment type="similarity">
    <text evidence="1">Belongs to the glycosyltransferase 2 family.</text>
</comment>
<dbReference type="SUPFAM" id="SSF53448">
    <property type="entry name" value="Nucleotide-diphospho-sugar transferases"/>
    <property type="match status" value="1"/>
</dbReference>
<dbReference type="PANTHER" id="PTHR43630:SF1">
    <property type="entry name" value="POLY-BETA-1,6-N-ACETYL-D-GLUCOSAMINE SYNTHASE"/>
    <property type="match status" value="1"/>
</dbReference>
<proteinExistence type="inferred from homology"/>
<dbReference type="PANTHER" id="PTHR43630">
    <property type="entry name" value="POLY-BETA-1,6-N-ACETYL-D-GLUCOSAMINE SYNTHASE"/>
    <property type="match status" value="1"/>
</dbReference>
<dbReference type="InterPro" id="IPR029044">
    <property type="entry name" value="Nucleotide-diphossugar_trans"/>
</dbReference>
<dbReference type="Gene3D" id="3.90.550.10">
    <property type="entry name" value="Spore Coat Polysaccharide Biosynthesis Protein SpsA, Chain A"/>
    <property type="match status" value="1"/>
</dbReference>
<evidence type="ECO:0000256" key="3">
    <source>
        <dbReference type="ARBA" id="ARBA00022679"/>
    </source>
</evidence>
<dbReference type="AlphaFoldDB" id="A0A3M8D0Q0"/>
<sequence length="456" mass="53376">MELTGSKVVTILLSLFLLLTLFVNINSIYYVILSFFGFGKAKRDYELVEDKTRFLILVAAHNEEMVLSSTIDNLKQIRYRQDLYDIYVVNDNSVDRTGDICVEKGIKCINTSEQLFPREGVGKPAGLQYALRYIGFDELTKRYDCLMVLDADNHVDSNVLQELNSQYIAKNEPEAIQIYLDSKNFTTNLSLGYAMSYYLTNRFFQFAKYRVGLPNAIGGTGFIVKLSYLMKHGGFRFHSLTEDLELEIEIVKDNGRVLWNHFVRVYDEKPDNFKVSIKQRTRWSQGHWYVAFTNFKPMMKKLITEKGNINIIDQLFYLFGMTRALQMTITLTGIFFATMYILVTKSYQEIPDLGKQLATAIFGSTILSMMLFTYQFLVCMYYAVRVDTTRKYLFLRMSFSIFYYAYTFMYAQIVGLIKWKQQHTWVKTEHTKTSVNHRQNPRISKSYTFFTFIKRD</sequence>
<gene>
    <name evidence="4" type="ORF">EDM56_26645</name>
</gene>
<evidence type="ECO:0000256" key="2">
    <source>
        <dbReference type="ARBA" id="ARBA00022676"/>
    </source>
</evidence>
<name>A0A3M8D0Q0_9BACL</name>
<keyword evidence="2" id="KW-0328">Glycosyltransferase</keyword>
<keyword evidence="5" id="KW-1185">Reference proteome</keyword>
<dbReference type="RefSeq" id="WP_122920971.1">
    <property type="nucleotide sequence ID" value="NZ_RHHQ01000023.1"/>
</dbReference>
<protein>
    <submittedName>
        <fullName evidence="4">Glycosyltransferase</fullName>
    </submittedName>
</protein>
<evidence type="ECO:0000256" key="1">
    <source>
        <dbReference type="ARBA" id="ARBA00006739"/>
    </source>
</evidence>
<evidence type="ECO:0000313" key="4">
    <source>
        <dbReference type="EMBL" id="RNB81289.1"/>
    </source>
</evidence>
<dbReference type="EMBL" id="RHHQ01000023">
    <property type="protein sequence ID" value="RNB81289.1"/>
    <property type="molecule type" value="Genomic_DNA"/>
</dbReference>
<reference evidence="4 5" key="1">
    <citation type="submission" date="2018-10" db="EMBL/GenBank/DDBJ databases">
        <title>Phylogenomics of Brevibacillus.</title>
        <authorList>
            <person name="Dunlap C."/>
        </authorList>
    </citation>
    <scope>NUCLEOTIDE SEQUENCE [LARGE SCALE GENOMIC DNA]</scope>
    <source>
        <strain evidence="4 5">JCM 15716</strain>
    </source>
</reference>
<dbReference type="GO" id="GO:0016757">
    <property type="term" value="F:glycosyltransferase activity"/>
    <property type="evidence" value="ECO:0007669"/>
    <property type="project" value="UniProtKB-KW"/>
</dbReference>
<comment type="caution">
    <text evidence="4">The sequence shown here is derived from an EMBL/GenBank/DDBJ whole genome shotgun (WGS) entry which is preliminary data.</text>
</comment>
<dbReference type="Pfam" id="PF13641">
    <property type="entry name" value="Glyco_tranf_2_3"/>
    <property type="match status" value="1"/>
</dbReference>
<organism evidence="4 5">
    <name type="scientific">Brevibacillus fluminis</name>
    <dbReference type="NCBI Taxonomy" id="511487"/>
    <lineage>
        <taxon>Bacteria</taxon>
        <taxon>Bacillati</taxon>
        <taxon>Bacillota</taxon>
        <taxon>Bacilli</taxon>
        <taxon>Bacillales</taxon>
        <taxon>Paenibacillaceae</taxon>
        <taxon>Brevibacillus</taxon>
    </lineage>
</organism>
<dbReference type="CDD" id="cd06438">
    <property type="entry name" value="EpsO_like"/>
    <property type="match status" value="1"/>
</dbReference>
<accession>A0A3M8D0Q0</accession>
<evidence type="ECO:0000313" key="5">
    <source>
        <dbReference type="Proteomes" id="UP000271031"/>
    </source>
</evidence>
<dbReference type="OrthoDB" id="9797391at2"/>